<dbReference type="OrthoDB" id="10014at2"/>
<organism evidence="10 11">
    <name type="scientific">Desulforudis audaxviator (strain MP104C)</name>
    <dbReference type="NCBI Taxonomy" id="477974"/>
    <lineage>
        <taxon>Bacteria</taxon>
        <taxon>Bacillati</taxon>
        <taxon>Bacillota</taxon>
        <taxon>Clostridia</taxon>
        <taxon>Thermoanaerobacterales</taxon>
        <taxon>Candidatus Desulforudaceae</taxon>
        <taxon>Candidatus Desulforudis</taxon>
    </lineage>
</organism>
<evidence type="ECO:0000256" key="4">
    <source>
        <dbReference type="ARBA" id="ARBA00022723"/>
    </source>
</evidence>
<dbReference type="Gene3D" id="3.40.50.720">
    <property type="entry name" value="NAD(P)-binding Rossmann-like Domain"/>
    <property type="match status" value="1"/>
</dbReference>
<keyword evidence="5" id="KW-0274">FAD</keyword>
<dbReference type="InterPro" id="IPR036188">
    <property type="entry name" value="FAD/NAD-bd_sf"/>
</dbReference>
<evidence type="ECO:0000256" key="2">
    <source>
        <dbReference type="ARBA" id="ARBA00006561"/>
    </source>
</evidence>
<dbReference type="STRING" id="477974.Daud_1884"/>
<keyword evidence="8" id="KW-0411">Iron-sulfur</keyword>
<evidence type="ECO:0000256" key="7">
    <source>
        <dbReference type="ARBA" id="ARBA00023004"/>
    </source>
</evidence>
<feature type="domain" description="4Fe-4S ferredoxin-type" evidence="9">
    <location>
        <begin position="96"/>
        <end position="126"/>
    </location>
</feature>
<evidence type="ECO:0000313" key="11">
    <source>
        <dbReference type="Proteomes" id="UP000008544"/>
    </source>
</evidence>
<evidence type="ECO:0000313" key="10">
    <source>
        <dbReference type="EMBL" id="ACA60377.1"/>
    </source>
</evidence>
<dbReference type="InterPro" id="IPR017896">
    <property type="entry name" value="4Fe4S_Fe-S-bd"/>
</dbReference>
<evidence type="ECO:0000256" key="8">
    <source>
        <dbReference type="ARBA" id="ARBA00023014"/>
    </source>
</evidence>
<sequence length="419" mass="45226">MANKSILVVGGGISGLTTALEAAEVGYEVYLVEKNPYLGGRVAQLHQYFPKLCPPNCGLEINFRRLRKNPRIKFFTCAEVEKISGRKGDFDVTVKLSPRYIKPECTACGDCVAVCPAERPNDFNYGLDTTKAIYLPHPFAFPLKYLIDRQACPDGCAKCVEACKYNVIDLTMAPETVNLKVGAVVYATGWKPYDAAKISYYGFGRLKNVITNVMLERLAVPNGPTEGRIVRPSDGKQPETIAFVQCAGSRDENHQAYCSQICCLATLKQITYIREKNPDAKIYVFYIDIRALGKYEDFYTKVAKDENVVFIKGKVGEITADPATGDLTLETEDQEAGKTVTQKVNLVVLATGMAPSTLEAPVPSELAAADAGGFVVSDIAETGIGGAGCARKPMEVSASVRDATAAALKAIQATVGGGK</sequence>
<proteinExistence type="inferred from homology"/>
<dbReference type="Gene3D" id="3.30.70.20">
    <property type="match status" value="1"/>
</dbReference>
<feature type="domain" description="4Fe-4S ferredoxin-type" evidence="9">
    <location>
        <begin position="143"/>
        <end position="173"/>
    </location>
</feature>
<dbReference type="PANTHER" id="PTHR43498">
    <property type="entry name" value="FERREDOXIN:COB-COM HETERODISULFIDE REDUCTASE SUBUNIT A"/>
    <property type="match status" value="1"/>
</dbReference>
<dbReference type="PROSITE" id="PS51379">
    <property type="entry name" value="4FE4S_FER_2"/>
    <property type="match status" value="2"/>
</dbReference>
<dbReference type="GO" id="GO:0051539">
    <property type="term" value="F:4 iron, 4 sulfur cluster binding"/>
    <property type="evidence" value="ECO:0007669"/>
    <property type="project" value="UniProtKB-KW"/>
</dbReference>
<gene>
    <name evidence="10" type="ordered locus">Daud_1884</name>
</gene>
<dbReference type="InterPro" id="IPR039650">
    <property type="entry name" value="HdrA-like"/>
</dbReference>
<dbReference type="RefSeq" id="WP_012302953.1">
    <property type="nucleotide sequence ID" value="NC_010424.1"/>
</dbReference>
<dbReference type="Pfam" id="PF13450">
    <property type="entry name" value="NAD_binding_8"/>
    <property type="match status" value="1"/>
</dbReference>
<comment type="cofactor">
    <cofactor evidence="1">
        <name>FAD</name>
        <dbReference type="ChEBI" id="CHEBI:57692"/>
    </cofactor>
</comment>
<dbReference type="Proteomes" id="UP000008544">
    <property type="component" value="Chromosome"/>
</dbReference>
<keyword evidence="4" id="KW-0479">Metal-binding</keyword>
<dbReference type="HOGENOM" id="CLU_020302_1_0_9"/>
<comment type="similarity">
    <text evidence="2">Belongs to the HdrA family.</text>
</comment>
<keyword evidence="7" id="KW-0408">Iron</keyword>
<keyword evidence="6" id="KW-0560">Oxidoreductase</keyword>
<keyword evidence="5" id="KW-0285">Flavoprotein</keyword>
<name>B1I5S9_DESAP</name>
<keyword evidence="11" id="KW-1185">Reference proteome</keyword>
<protein>
    <submittedName>
        <fullName evidence="10">4Fe-4S ferredoxin, iron-sulfur binding domain protein</fullName>
    </submittedName>
</protein>
<dbReference type="eggNOG" id="COG1148">
    <property type="taxonomic scope" value="Bacteria"/>
</dbReference>
<evidence type="ECO:0000259" key="9">
    <source>
        <dbReference type="PROSITE" id="PS51379"/>
    </source>
</evidence>
<evidence type="ECO:0000256" key="6">
    <source>
        <dbReference type="ARBA" id="ARBA00023002"/>
    </source>
</evidence>
<dbReference type="KEGG" id="dau:Daud_1884"/>
<dbReference type="AlphaFoldDB" id="B1I5S9"/>
<keyword evidence="3" id="KW-0004">4Fe-4S</keyword>
<evidence type="ECO:0000256" key="3">
    <source>
        <dbReference type="ARBA" id="ARBA00022485"/>
    </source>
</evidence>
<dbReference type="GO" id="GO:0016491">
    <property type="term" value="F:oxidoreductase activity"/>
    <property type="evidence" value="ECO:0007669"/>
    <property type="project" value="UniProtKB-KW"/>
</dbReference>
<dbReference type="InterPro" id="IPR017900">
    <property type="entry name" value="4Fe4S_Fe_S_CS"/>
</dbReference>
<reference evidence="11" key="1">
    <citation type="submission" date="2007-10" db="EMBL/GenBank/DDBJ databases">
        <title>Complete sequence of chromosome of Desulforudis audaxviator MP104C.</title>
        <authorList>
            <person name="Copeland A."/>
            <person name="Lucas S."/>
            <person name="Lapidus A."/>
            <person name="Barry K."/>
            <person name="Glavina del Rio T."/>
            <person name="Dalin E."/>
            <person name="Tice H."/>
            <person name="Bruce D."/>
            <person name="Pitluck S."/>
            <person name="Lowry S.R."/>
            <person name="Larimer F."/>
            <person name="Land M.L."/>
            <person name="Hauser L."/>
            <person name="Kyrpides N."/>
            <person name="Ivanova N.N."/>
            <person name="Richardson P."/>
        </authorList>
    </citation>
    <scope>NUCLEOTIDE SEQUENCE [LARGE SCALE GENOMIC DNA]</scope>
    <source>
        <strain evidence="11">MP104C</strain>
    </source>
</reference>
<accession>B1I5S9</accession>
<evidence type="ECO:0000256" key="1">
    <source>
        <dbReference type="ARBA" id="ARBA00001974"/>
    </source>
</evidence>
<dbReference type="EMBL" id="CP000860">
    <property type="protein sequence ID" value="ACA60377.1"/>
    <property type="molecule type" value="Genomic_DNA"/>
</dbReference>
<reference evidence="10 11" key="2">
    <citation type="journal article" date="2008" name="Science">
        <title>Environmental genomics reveals a single-species ecosystem deep within Earth.</title>
        <authorList>
            <person name="Chivian D."/>
            <person name="Brodie E.L."/>
            <person name="Alm E.J."/>
            <person name="Culley D.E."/>
            <person name="Dehal P.S."/>
            <person name="Desantis T.Z."/>
            <person name="Gihring T.M."/>
            <person name="Lapidus A."/>
            <person name="Lin L.H."/>
            <person name="Lowry S.R."/>
            <person name="Moser D.P."/>
            <person name="Richardson P.M."/>
            <person name="Southam G."/>
            <person name="Wanger G."/>
            <person name="Pratt L.M."/>
            <person name="Andersen G.L."/>
            <person name="Hazen T.C."/>
            <person name="Brockman F.J."/>
            <person name="Arkin A.P."/>
            <person name="Onstott T.C."/>
        </authorList>
    </citation>
    <scope>NUCLEOTIDE SEQUENCE [LARGE SCALE GENOMIC DNA]</scope>
    <source>
        <strain evidence="10 11">MP104C</strain>
    </source>
</reference>
<dbReference type="PROSITE" id="PS00198">
    <property type="entry name" value="4FE4S_FER_1"/>
    <property type="match status" value="1"/>
</dbReference>
<dbReference type="SUPFAM" id="SSF51905">
    <property type="entry name" value="FAD/NAD(P)-binding domain"/>
    <property type="match status" value="1"/>
</dbReference>
<dbReference type="GO" id="GO:0046872">
    <property type="term" value="F:metal ion binding"/>
    <property type="evidence" value="ECO:0007669"/>
    <property type="project" value="UniProtKB-KW"/>
</dbReference>
<evidence type="ECO:0000256" key="5">
    <source>
        <dbReference type="ARBA" id="ARBA00022827"/>
    </source>
</evidence>
<dbReference type="PANTHER" id="PTHR43498:SF1">
    <property type="entry name" value="COB--COM HETERODISULFIDE REDUCTASE IRON-SULFUR SUBUNIT A"/>
    <property type="match status" value="1"/>
</dbReference>